<dbReference type="GO" id="GO:0008898">
    <property type="term" value="F:S-adenosylmethionine-homocysteine S-methyltransferase activity"/>
    <property type="evidence" value="ECO:0007669"/>
    <property type="project" value="TreeGrafter"/>
</dbReference>
<dbReference type="AlphaFoldDB" id="A0A6P3WY60"/>
<keyword evidence="4" id="KW-0862">Zinc</keyword>
<dbReference type="OrthoDB" id="261426at2759"/>
<dbReference type="Proteomes" id="UP000515204">
    <property type="component" value="Unplaced"/>
</dbReference>
<sequence length="168" mass="19640">MLAKGAAVKYSEEMRYDLNCEEYKFRQPLVQDKRQISETELMEFHEPRVKELLESSVDLLTFESILNWKEVQVILNLLKKYPQTRAMISLLCSLDKKLKQDGYKFVHVAERCYNTLPNQIIAIGAECIASEIISPLMRFIKLSRNPQIPFMLYADKSHLFNEGNTVEF</sequence>
<keyword evidence="1" id="KW-0489">Methyltransferase</keyword>
<keyword evidence="2" id="KW-0808">Transferase</keyword>
<gene>
    <name evidence="8" type="primary">LOC106742446</name>
</gene>
<accession>A0A6P3WY60</accession>
<protein>
    <submittedName>
        <fullName evidence="8">Homocysteine S-methyltransferase YbgG-like</fullName>
    </submittedName>
</protein>
<dbReference type="PANTHER" id="PTHR46015:SF1">
    <property type="entry name" value="HOMOCYSTEINE S-METHYLTRANSFERASE-LIKE ISOFORM 1"/>
    <property type="match status" value="1"/>
</dbReference>
<keyword evidence="3" id="KW-0479">Metal-binding</keyword>
<dbReference type="GO" id="GO:0032259">
    <property type="term" value="P:methylation"/>
    <property type="evidence" value="ECO:0007669"/>
    <property type="project" value="UniProtKB-KW"/>
</dbReference>
<dbReference type="GO" id="GO:0033528">
    <property type="term" value="P:S-methylmethionine cycle"/>
    <property type="evidence" value="ECO:0007669"/>
    <property type="project" value="TreeGrafter"/>
</dbReference>
<feature type="domain" description="Hcy-binding" evidence="6">
    <location>
        <begin position="32"/>
        <end position="156"/>
    </location>
</feature>
<dbReference type="InterPro" id="IPR051486">
    <property type="entry name" value="Hcy_S-methyltransferase"/>
</dbReference>
<dbReference type="RefSeq" id="XP_014470862.1">
    <property type="nucleotide sequence ID" value="XM_014615376.1"/>
</dbReference>
<dbReference type="GO" id="GO:0009086">
    <property type="term" value="P:methionine biosynthetic process"/>
    <property type="evidence" value="ECO:0007669"/>
    <property type="project" value="TreeGrafter"/>
</dbReference>
<proteinExistence type="predicted"/>
<evidence type="ECO:0000259" key="6">
    <source>
        <dbReference type="Pfam" id="PF02574"/>
    </source>
</evidence>
<evidence type="ECO:0000256" key="4">
    <source>
        <dbReference type="ARBA" id="ARBA00022833"/>
    </source>
</evidence>
<comment type="pathway">
    <text evidence="5">Amino-acid biosynthesis; L-methionine biosynthesis via de novo pathway.</text>
</comment>
<dbReference type="KEGG" id="dqu:106742446"/>
<evidence type="ECO:0000256" key="1">
    <source>
        <dbReference type="ARBA" id="ARBA00022603"/>
    </source>
</evidence>
<evidence type="ECO:0000256" key="5">
    <source>
        <dbReference type="ARBA" id="ARBA00034478"/>
    </source>
</evidence>
<reference evidence="8" key="1">
    <citation type="submission" date="2025-08" db="UniProtKB">
        <authorList>
            <consortium name="RefSeq"/>
        </authorList>
    </citation>
    <scope>IDENTIFICATION</scope>
</reference>
<dbReference type="InterPro" id="IPR036589">
    <property type="entry name" value="HCY_dom_sf"/>
</dbReference>
<evidence type="ECO:0000313" key="8">
    <source>
        <dbReference type="RefSeq" id="XP_014470862.1"/>
    </source>
</evidence>
<dbReference type="GO" id="GO:0046872">
    <property type="term" value="F:metal ion binding"/>
    <property type="evidence" value="ECO:0007669"/>
    <property type="project" value="UniProtKB-KW"/>
</dbReference>
<keyword evidence="7" id="KW-1185">Reference proteome</keyword>
<dbReference type="Pfam" id="PF02574">
    <property type="entry name" value="S-methyl_trans"/>
    <property type="match status" value="1"/>
</dbReference>
<evidence type="ECO:0000313" key="7">
    <source>
        <dbReference type="Proteomes" id="UP000515204"/>
    </source>
</evidence>
<name>A0A6P3WY60_DINQU</name>
<evidence type="ECO:0000256" key="3">
    <source>
        <dbReference type="ARBA" id="ARBA00022723"/>
    </source>
</evidence>
<organism evidence="7 8">
    <name type="scientific">Dinoponera quadriceps</name>
    <name type="common">South American ant</name>
    <dbReference type="NCBI Taxonomy" id="609295"/>
    <lineage>
        <taxon>Eukaryota</taxon>
        <taxon>Metazoa</taxon>
        <taxon>Ecdysozoa</taxon>
        <taxon>Arthropoda</taxon>
        <taxon>Hexapoda</taxon>
        <taxon>Insecta</taxon>
        <taxon>Pterygota</taxon>
        <taxon>Neoptera</taxon>
        <taxon>Endopterygota</taxon>
        <taxon>Hymenoptera</taxon>
        <taxon>Apocrita</taxon>
        <taxon>Aculeata</taxon>
        <taxon>Formicoidea</taxon>
        <taxon>Formicidae</taxon>
        <taxon>Ponerinae</taxon>
        <taxon>Ponerini</taxon>
        <taxon>Dinoponera</taxon>
    </lineage>
</organism>
<dbReference type="PANTHER" id="PTHR46015">
    <property type="entry name" value="ZGC:172121"/>
    <property type="match status" value="1"/>
</dbReference>
<dbReference type="InterPro" id="IPR003726">
    <property type="entry name" value="HCY_dom"/>
</dbReference>
<evidence type="ECO:0000256" key="2">
    <source>
        <dbReference type="ARBA" id="ARBA00022679"/>
    </source>
</evidence>
<dbReference type="GeneID" id="106742446"/>
<dbReference type="Gene3D" id="3.20.20.330">
    <property type="entry name" value="Homocysteine-binding-like domain"/>
    <property type="match status" value="1"/>
</dbReference>
<dbReference type="SUPFAM" id="SSF82282">
    <property type="entry name" value="Homocysteine S-methyltransferase"/>
    <property type="match status" value="1"/>
</dbReference>